<sequence length="158" mass="17745">MHHTSRSFLNSQTFDADFIREKLYGALDSVDSIAAPEPVKACQPTAITEQDIRQILRERRMRAEHFPADLFADPAWDMLLDLFGARLGQRRVCVTAACAGASVPPTTALRWLVTLEQKGLVKRYPDPLDARRTFVELTEHATASMHSYFSSVGRSSNH</sequence>
<dbReference type="EMBL" id="CP049869">
    <property type="protein sequence ID" value="QIK79637.1"/>
    <property type="molecule type" value="Genomic_DNA"/>
</dbReference>
<dbReference type="Proteomes" id="UP000503222">
    <property type="component" value="Chromosome"/>
</dbReference>
<gene>
    <name evidence="1" type="ORF">G7077_12700</name>
</gene>
<dbReference type="AlphaFoldDB" id="A0A6G7YSB8"/>
<organism evidence="1 2">
    <name type="scientific">Sphingomonas piscis</name>
    <dbReference type="NCBI Taxonomy" id="2714943"/>
    <lineage>
        <taxon>Bacteria</taxon>
        <taxon>Pseudomonadati</taxon>
        <taxon>Pseudomonadota</taxon>
        <taxon>Alphaproteobacteria</taxon>
        <taxon>Sphingomonadales</taxon>
        <taxon>Sphingomonadaceae</taxon>
        <taxon>Sphingomonas</taxon>
    </lineage>
</organism>
<evidence type="ECO:0000313" key="2">
    <source>
        <dbReference type="Proteomes" id="UP000503222"/>
    </source>
</evidence>
<dbReference type="KEGG" id="spii:G7077_12700"/>
<keyword evidence="2" id="KW-1185">Reference proteome</keyword>
<reference evidence="1 2" key="1">
    <citation type="submission" date="2020-03" db="EMBL/GenBank/DDBJ databases">
        <title>Sphingomonas sp. nov., isolated from fish.</title>
        <authorList>
            <person name="Hyun D.-W."/>
            <person name="Bae J.-W."/>
        </authorList>
    </citation>
    <scope>NUCLEOTIDE SEQUENCE [LARGE SCALE GENOMIC DNA]</scope>
    <source>
        <strain evidence="1 2">HDW15B</strain>
    </source>
</reference>
<dbReference type="Gene3D" id="1.10.10.10">
    <property type="entry name" value="Winged helix-like DNA-binding domain superfamily/Winged helix DNA-binding domain"/>
    <property type="match status" value="1"/>
</dbReference>
<proteinExistence type="predicted"/>
<evidence type="ECO:0000313" key="1">
    <source>
        <dbReference type="EMBL" id="QIK79637.1"/>
    </source>
</evidence>
<name>A0A6G7YSB8_9SPHN</name>
<dbReference type="InterPro" id="IPR036388">
    <property type="entry name" value="WH-like_DNA-bd_sf"/>
</dbReference>
<protein>
    <submittedName>
        <fullName evidence="1">MarR family transcriptional regulator</fullName>
    </submittedName>
</protein>
<dbReference type="SUPFAM" id="SSF46785">
    <property type="entry name" value="Winged helix' DNA-binding domain"/>
    <property type="match status" value="1"/>
</dbReference>
<accession>A0A6G7YSB8</accession>
<dbReference type="InterPro" id="IPR036390">
    <property type="entry name" value="WH_DNA-bd_sf"/>
</dbReference>
<dbReference type="RefSeq" id="WP_166412024.1">
    <property type="nucleotide sequence ID" value="NZ_CP049869.1"/>
</dbReference>